<protein>
    <submittedName>
        <fullName evidence="1">DivIVA domain-containing protein</fullName>
    </submittedName>
</protein>
<proteinExistence type="predicted"/>
<dbReference type="Proteomes" id="UP000239415">
    <property type="component" value="Unassembled WGS sequence"/>
</dbReference>
<accession>A0A2T0KFL7</accession>
<dbReference type="NCBIfam" id="TIGR03544">
    <property type="entry name" value="DivI1A_domain"/>
    <property type="match status" value="1"/>
</dbReference>
<dbReference type="RefSeq" id="WP_106318835.1">
    <property type="nucleotide sequence ID" value="NZ_BOMO01000033.1"/>
</dbReference>
<keyword evidence="2" id="KW-1185">Reference proteome</keyword>
<dbReference type="AlphaFoldDB" id="A0A2T0KFL7"/>
<comment type="caution">
    <text evidence="1">The sequence shown here is derived from an EMBL/GenBank/DDBJ whole genome shotgun (WGS) entry which is preliminary data.</text>
</comment>
<sequence length="124" mass="13844">MASAIYDAGMSQDFTVVLRGYDRQQVDELLGRGFDALGEDSGPARRAAARDALRAASFDVTLRGYDRMQVDKTVEKLLRELDGPAPAEDLWVILGSVLRIPEPTDQSIVDEVRRLRDLADRHGW</sequence>
<name>A0A2T0KFL7_9ACTN</name>
<dbReference type="EMBL" id="PVMZ01000005">
    <property type="protein sequence ID" value="PRX22165.1"/>
    <property type="molecule type" value="Genomic_DNA"/>
</dbReference>
<evidence type="ECO:0000313" key="1">
    <source>
        <dbReference type="EMBL" id="PRX22165.1"/>
    </source>
</evidence>
<gene>
    <name evidence="1" type="ORF">CLV67_105342</name>
</gene>
<reference evidence="1 2" key="1">
    <citation type="submission" date="2018-03" db="EMBL/GenBank/DDBJ databases">
        <title>Genomic Encyclopedia of Archaeal and Bacterial Type Strains, Phase II (KMG-II): from individual species to whole genera.</title>
        <authorList>
            <person name="Goeker M."/>
        </authorList>
    </citation>
    <scope>NUCLEOTIDE SEQUENCE [LARGE SCALE GENOMIC DNA]</scope>
    <source>
        <strain evidence="1 2">DSM 43146</strain>
    </source>
</reference>
<dbReference type="OrthoDB" id="5198800at2"/>
<dbReference type="InterPro" id="IPR019933">
    <property type="entry name" value="DivIVA_domain"/>
</dbReference>
<evidence type="ECO:0000313" key="2">
    <source>
        <dbReference type="Proteomes" id="UP000239415"/>
    </source>
</evidence>
<organism evidence="1 2">
    <name type="scientific">Actinoplanes italicus</name>
    <dbReference type="NCBI Taxonomy" id="113567"/>
    <lineage>
        <taxon>Bacteria</taxon>
        <taxon>Bacillati</taxon>
        <taxon>Actinomycetota</taxon>
        <taxon>Actinomycetes</taxon>
        <taxon>Micromonosporales</taxon>
        <taxon>Micromonosporaceae</taxon>
        <taxon>Actinoplanes</taxon>
    </lineage>
</organism>